<evidence type="ECO:0000313" key="3">
    <source>
        <dbReference type="Proteomes" id="UP001501576"/>
    </source>
</evidence>
<dbReference type="PANTHER" id="PTHR43038:SF7">
    <property type="entry name" value="ABC TRANSPORT SYSTEM ATP-BINDING PROTEIN"/>
    <property type="match status" value="1"/>
</dbReference>
<dbReference type="Gene3D" id="3.40.50.300">
    <property type="entry name" value="P-loop containing nucleotide triphosphate hydrolases"/>
    <property type="match status" value="1"/>
</dbReference>
<dbReference type="Pfam" id="PF00005">
    <property type="entry name" value="ABC_tran"/>
    <property type="match status" value="1"/>
</dbReference>
<protein>
    <recommendedName>
        <fullName evidence="1">ABC transporter domain-containing protein</fullName>
    </recommendedName>
</protein>
<proteinExistence type="predicted"/>
<organism evidence="2 3">
    <name type="scientific">Streptomyces mordarskii</name>
    <dbReference type="NCBI Taxonomy" id="1226758"/>
    <lineage>
        <taxon>Bacteria</taxon>
        <taxon>Bacillati</taxon>
        <taxon>Actinomycetota</taxon>
        <taxon>Actinomycetes</taxon>
        <taxon>Kitasatosporales</taxon>
        <taxon>Streptomycetaceae</taxon>
        <taxon>Streptomyces</taxon>
    </lineage>
</organism>
<name>A0ABN1D170_9ACTN</name>
<dbReference type="InterPro" id="IPR027417">
    <property type="entry name" value="P-loop_NTPase"/>
</dbReference>
<keyword evidence="3" id="KW-1185">Reference proteome</keyword>
<dbReference type="PANTHER" id="PTHR43038">
    <property type="entry name" value="ATP-BINDING CASSETTE, SUB-FAMILY H, MEMBER 1"/>
    <property type="match status" value="1"/>
</dbReference>
<evidence type="ECO:0000259" key="1">
    <source>
        <dbReference type="Pfam" id="PF00005"/>
    </source>
</evidence>
<evidence type="ECO:0000313" key="2">
    <source>
        <dbReference type="EMBL" id="GAA0531498.1"/>
    </source>
</evidence>
<dbReference type="InterPro" id="IPR003439">
    <property type="entry name" value="ABC_transporter-like_ATP-bd"/>
</dbReference>
<accession>A0ABN1D170</accession>
<feature type="domain" description="ABC transporter" evidence="1">
    <location>
        <begin position="31"/>
        <end position="91"/>
    </location>
</feature>
<sequence>MEVTGVYHAYGRRAVLGGVDLRLRPGVLAVLAGIVGENGAGKTTLPRILSGEPAPDRGTVRHYGGFGYFPQAAVLNDALTVRQHRKYFKVAIPVTVYEAESSPSPRARGGMLDIHDLRGLPAPGRGTRILSQHRLELGAVRPLSWRDNQGQRAAPVILLVF</sequence>
<dbReference type="EMBL" id="BAAABZ010000025">
    <property type="protein sequence ID" value="GAA0531498.1"/>
    <property type="molecule type" value="Genomic_DNA"/>
</dbReference>
<comment type="caution">
    <text evidence="2">The sequence shown here is derived from an EMBL/GenBank/DDBJ whole genome shotgun (WGS) entry which is preliminary data.</text>
</comment>
<reference evidence="2 3" key="1">
    <citation type="journal article" date="2019" name="Int. J. Syst. Evol. Microbiol.">
        <title>The Global Catalogue of Microorganisms (GCM) 10K type strain sequencing project: providing services to taxonomists for standard genome sequencing and annotation.</title>
        <authorList>
            <consortium name="The Broad Institute Genomics Platform"/>
            <consortium name="The Broad Institute Genome Sequencing Center for Infectious Disease"/>
            <person name="Wu L."/>
            <person name="Ma J."/>
        </authorList>
    </citation>
    <scope>NUCLEOTIDE SEQUENCE [LARGE SCALE GENOMIC DNA]</scope>
    <source>
        <strain evidence="2 3">JCM 5052</strain>
    </source>
</reference>
<dbReference type="SUPFAM" id="SSF52540">
    <property type="entry name" value="P-loop containing nucleoside triphosphate hydrolases"/>
    <property type="match status" value="1"/>
</dbReference>
<dbReference type="RefSeq" id="WP_346159895.1">
    <property type="nucleotide sequence ID" value="NZ_BAAABZ010000025.1"/>
</dbReference>
<gene>
    <name evidence="2" type="ORF">GCM10010390_37170</name>
</gene>
<dbReference type="Proteomes" id="UP001501576">
    <property type="component" value="Unassembled WGS sequence"/>
</dbReference>